<evidence type="ECO:0000313" key="1">
    <source>
        <dbReference type="EMBL" id="CAD7696079.1"/>
    </source>
</evidence>
<dbReference type="Proteomes" id="UP000708148">
    <property type="component" value="Unassembled WGS sequence"/>
</dbReference>
<proteinExistence type="predicted"/>
<reference evidence="1" key="1">
    <citation type="submission" date="2020-12" db="EMBL/GenBank/DDBJ databases">
        <authorList>
            <person name="Iha C."/>
        </authorList>
    </citation>
    <scope>NUCLEOTIDE SEQUENCE</scope>
</reference>
<protein>
    <submittedName>
        <fullName evidence="1">Uncharacterized protein</fullName>
    </submittedName>
</protein>
<accession>A0A8S1IMJ3</accession>
<name>A0A8S1IMJ3_9CHLO</name>
<keyword evidence="2" id="KW-1185">Reference proteome</keyword>
<comment type="caution">
    <text evidence="1">The sequence shown here is derived from an EMBL/GenBank/DDBJ whole genome shotgun (WGS) entry which is preliminary data.</text>
</comment>
<gene>
    <name evidence="1" type="ORF">OSTQU699_LOCUS1440</name>
</gene>
<dbReference type="AlphaFoldDB" id="A0A8S1IMJ3"/>
<sequence length="115" mass="12828">MIVLLPPKFLQKTDMCIRFGCTFNLRGSNTEFQFAKVPPPPPPSLFNMASRQGRLAIDGTWRRLHSCGHCFGCGLATYQRSSKSSELRSAPVDRGSPLFFTGKHDSHLEIGVPEF</sequence>
<evidence type="ECO:0000313" key="2">
    <source>
        <dbReference type="Proteomes" id="UP000708148"/>
    </source>
</evidence>
<dbReference type="EMBL" id="CAJHUC010000430">
    <property type="protein sequence ID" value="CAD7696079.1"/>
    <property type="molecule type" value="Genomic_DNA"/>
</dbReference>
<organism evidence="1 2">
    <name type="scientific">Ostreobium quekettii</name>
    <dbReference type="NCBI Taxonomy" id="121088"/>
    <lineage>
        <taxon>Eukaryota</taxon>
        <taxon>Viridiplantae</taxon>
        <taxon>Chlorophyta</taxon>
        <taxon>core chlorophytes</taxon>
        <taxon>Ulvophyceae</taxon>
        <taxon>TCBD clade</taxon>
        <taxon>Bryopsidales</taxon>
        <taxon>Ostreobineae</taxon>
        <taxon>Ostreobiaceae</taxon>
        <taxon>Ostreobium</taxon>
    </lineage>
</organism>